<dbReference type="Proteomes" id="UP000009328">
    <property type="component" value="Unassembled WGS sequence"/>
</dbReference>
<sequence length="341" mass="38292">MVLDNIENQKPIRSPINGKIDASPRRQRIISESTGLVKFNLSQKAQQREESIKNFQSLEQKAVNNENLSSPTTNNHKNGLKLTGSMISPKRSSLDPPFSPTKPARSNISPSKTNNLGMINENIMLELATKQREVLELKSNMELLKKQLSQSEKELWEIEKKCNRTNVSTLPPALTPSRRSSPTRSLINTHEPLSHQPQQQQQQFRQPSPGLRSKQSLSAIKASIESSFEATANQQSQNFASLKKKISIQQLTNNKSNLNFKTIQKDFQENWSKSINAFSNLTNDFIKDINQVSNSNSSSNHSSTSSNSNKNNHNESDEEDYESDVSDYGCADASDYQIAVK</sequence>
<keyword evidence="4" id="KW-1185">Reference proteome</keyword>
<feature type="region of interest" description="Disordered" evidence="2">
    <location>
        <begin position="167"/>
        <end position="217"/>
    </location>
</feature>
<feature type="compositionally biased region" description="Low complexity" evidence="2">
    <location>
        <begin position="170"/>
        <end position="186"/>
    </location>
</feature>
<evidence type="ECO:0000256" key="1">
    <source>
        <dbReference type="SAM" id="Coils"/>
    </source>
</evidence>
<feature type="region of interest" description="Disordered" evidence="2">
    <location>
        <begin position="1"/>
        <end position="20"/>
    </location>
</feature>
<feature type="compositionally biased region" description="Polar residues" evidence="2">
    <location>
        <begin position="66"/>
        <end position="77"/>
    </location>
</feature>
<feature type="region of interest" description="Disordered" evidence="2">
    <location>
        <begin position="66"/>
        <end position="115"/>
    </location>
</feature>
<evidence type="ECO:0000256" key="2">
    <source>
        <dbReference type="SAM" id="MobiDB-lite"/>
    </source>
</evidence>
<name>K0KBZ8_WICCF</name>
<protein>
    <submittedName>
        <fullName evidence="3">Transcriptional regulatory protein</fullName>
    </submittedName>
</protein>
<feature type="compositionally biased region" description="Low complexity" evidence="2">
    <location>
        <begin position="196"/>
        <end position="209"/>
    </location>
</feature>
<feature type="region of interest" description="Disordered" evidence="2">
    <location>
        <begin position="292"/>
        <end position="329"/>
    </location>
</feature>
<feature type="compositionally biased region" description="Acidic residues" evidence="2">
    <location>
        <begin position="316"/>
        <end position="325"/>
    </location>
</feature>
<feature type="compositionally biased region" description="Polar residues" evidence="2">
    <location>
        <begin position="104"/>
        <end position="115"/>
    </location>
</feature>
<feature type="coiled-coil region" evidence="1">
    <location>
        <begin position="120"/>
        <end position="161"/>
    </location>
</feature>
<gene>
    <name evidence="3" type="ORF">BN7_2139</name>
</gene>
<dbReference type="HOGENOM" id="CLU_814333_0_0_1"/>
<proteinExistence type="predicted"/>
<dbReference type="AlphaFoldDB" id="K0KBZ8"/>
<dbReference type="InParanoid" id="K0KBZ8"/>
<keyword evidence="1" id="KW-0175">Coiled coil</keyword>
<organism evidence="3 4">
    <name type="scientific">Wickerhamomyces ciferrii (strain ATCC 14091 / BCRC 22168 / CBS 111 / JCM 3599 / NBRC 0793 / NRRL Y-1031 F-60-10)</name>
    <name type="common">Yeast</name>
    <name type="synonym">Pichia ciferrii</name>
    <dbReference type="NCBI Taxonomy" id="1206466"/>
    <lineage>
        <taxon>Eukaryota</taxon>
        <taxon>Fungi</taxon>
        <taxon>Dikarya</taxon>
        <taxon>Ascomycota</taxon>
        <taxon>Saccharomycotina</taxon>
        <taxon>Saccharomycetes</taxon>
        <taxon>Phaffomycetales</taxon>
        <taxon>Wickerhamomycetaceae</taxon>
        <taxon>Wickerhamomyces</taxon>
    </lineage>
</organism>
<dbReference type="EMBL" id="CAIF01000049">
    <property type="protein sequence ID" value="CCH42595.1"/>
    <property type="molecule type" value="Genomic_DNA"/>
</dbReference>
<feature type="compositionally biased region" description="Low complexity" evidence="2">
    <location>
        <begin position="293"/>
        <end position="311"/>
    </location>
</feature>
<reference evidence="3 4" key="1">
    <citation type="journal article" date="2012" name="Eukaryot. Cell">
        <title>Draft genome sequence of Wickerhamomyces ciferrii NRRL Y-1031 F-60-10.</title>
        <authorList>
            <person name="Schneider J."/>
            <person name="Andrea H."/>
            <person name="Blom J."/>
            <person name="Jaenicke S."/>
            <person name="Ruckert C."/>
            <person name="Schorsch C."/>
            <person name="Szczepanowski R."/>
            <person name="Farwick M."/>
            <person name="Goesmann A."/>
            <person name="Puhler A."/>
            <person name="Schaffer S."/>
            <person name="Tauch A."/>
            <person name="Kohler T."/>
            <person name="Brinkrolf K."/>
        </authorList>
    </citation>
    <scope>NUCLEOTIDE SEQUENCE [LARGE SCALE GENOMIC DNA]</scope>
    <source>
        <strain evidence="4">ATCC 14091 / BCRC 22168 / CBS 111 / JCM 3599 / NBRC 0793 / NRRL Y-1031 F-60-10</strain>
    </source>
</reference>
<comment type="caution">
    <text evidence="3">The sequence shown here is derived from an EMBL/GenBank/DDBJ whole genome shotgun (WGS) entry which is preliminary data.</text>
</comment>
<evidence type="ECO:0000313" key="4">
    <source>
        <dbReference type="Proteomes" id="UP000009328"/>
    </source>
</evidence>
<accession>K0KBZ8</accession>
<evidence type="ECO:0000313" key="3">
    <source>
        <dbReference type="EMBL" id="CCH42595.1"/>
    </source>
</evidence>